<dbReference type="HOGENOM" id="CLU_070147_0_0_1"/>
<gene>
    <name evidence="2" type="ORF">PILCRDRAFT_76298</name>
</gene>
<evidence type="ECO:0000313" key="3">
    <source>
        <dbReference type="Proteomes" id="UP000054166"/>
    </source>
</evidence>
<evidence type="ECO:0000256" key="1">
    <source>
        <dbReference type="ARBA" id="ARBA00009834"/>
    </source>
</evidence>
<dbReference type="Gene3D" id="1.10.10.10">
    <property type="entry name" value="Winged helix-like DNA-binding domain superfamily/Winged helix DNA-binding domain"/>
    <property type="match status" value="2"/>
</dbReference>
<keyword evidence="3" id="KW-1185">Reference proteome</keyword>
<name>A0A0C3FDJ8_PILCF</name>
<dbReference type="InterPro" id="IPR016689">
    <property type="entry name" value="ESCRT-2_cplx_Snf8"/>
</dbReference>
<proteinExistence type="inferred from homology"/>
<dbReference type="Proteomes" id="UP000054166">
    <property type="component" value="Unassembled WGS sequence"/>
</dbReference>
<dbReference type="EMBL" id="KN833021">
    <property type="protein sequence ID" value="KIM77849.1"/>
    <property type="molecule type" value="Genomic_DNA"/>
</dbReference>
<evidence type="ECO:0000313" key="2">
    <source>
        <dbReference type="EMBL" id="KIM77849.1"/>
    </source>
</evidence>
<dbReference type="Pfam" id="PF04157">
    <property type="entry name" value="EAP30"/>
    <property type="match status" value="1"/>
</dbReference>
<dbReference type="InterPro" id="IPR040608">
    <property type="entry name" value="Snf8/Vps36"/>
</dbReference>
<sequence>MHRLGGVGLAAFERQQQSQRSFSALSSELSASQVTALHSQLSQFRSALQTFASTHRESIRSDPAFRHAFQQMCASIGVDPLAGPRKGGWWAEMLGLGDWQYELGVQIVDVCVSTRERNGGVIEMKELVRLVSKLRGVGGGVITEDDVVRSIKTLQPLGAGYEVVEVGGGRKMVRSVVKELDEDQAIVLTIAQEEGGRIVEDVLVMRRGWTRDRATAALENMLLRDGLCWLDEQDERSGRAYWVPSVMRWDD</sequence>
<dbReference type="InterPro" id="IPR036388">
    <property type="entry name" value="WH-like_DNA-bd_sf"/>
</dbReference>
<dbReference type="FunCoup" id="A0A0C3FDJ8">
    <property type="interactions" value="250"/>
</dbReference>
<reference evidence="3" key="2">
    <citation type="submission" date="2015-01" db="EMBL/GenBank/DDBJ databases">
        <title>Evolutionary Origins and Diversification of the Mycorrhizal Mutualists.</title>
        <authorList>
            <consortium name="DOE Joint Genome Institute"/>
            <consortium name="Mycorrhizal Genomics Consortium"/>
            <person name="Kohler A."/>
            <person name="Kuo A."/>
            <person name="Nagy L.G."/>
            <person name="Floudas D."/>
            <person name="Copeland A."/>
            <person name="Barry K.W."/>
            <person name="Cichocki N."/>
            <person name="Veneault-Fourrey C."/>
            <person name="LaButti K."/>
            <person name="Lindquist E.A."/>
            <person name="Lipzen A."/>
            <person name="Lundell T."/>
            <person name="Morin E."/>
            <person name="Murat C."/>
            <person name="Riley R."/>
            <person name="Ohm R."/>
            <person name="Sun H."/>
            <person name="Tunlid A."/>
            <person name="Henrissat B."/>
            <person name="Grigoriev I.V."/>
            <person name="Hibbett D.S."/>
            <person name="Martin F."/>
        </authorList>
    </citation>
    <scope>NUCLEOTIDE SEQUENCE [LARGE SCALE GENOMIC DNA]</scope>
    <source>
        <strain evidence="3">F 1598</strain>
    </source>
</reference>
<dbReference type="STRING" id="765440.A0A0C3FDJ8"/>
<organism evidence="2 3">
    <name type="scientific">Piloderma croceum (strain F 1598)</name>
    <dbReference type="NCBI Taxonomy" id="765440"/>
    <lineage>
        <taxon>Eukaryota</taxon>
        <taxon>Fungi</taxon>
        <taxon>Dikarya</taxon>
        <taxon>Basidiomycota</taxon>
        <taxon>Agaricomycotina</taxon>
        <taxon>Agaricomycetes</taxon>
        <taxon>Agaricomycetidae</taxon>
        <taxon>Atheliales</taxon>
        <taxon>Atheliaceae</taxon>
        <taxon>Piloderma</taxon>
    </lineage>
</organism>
<dbReference type="Gene3D" id="6.10.140.180">
    <property type="match status" value="1"/>
</dbReference>
<reference evidence="2 3" key="1">
    <citation type="submission" date="2014-04" db="EMBL/GenBank/DDBJ databases">
        <authorList>
            <consortium name="DOE Joint Genome Institute"/>
            <person name="Kuo A."/>
            <person name="Tarkka M."/>
            <person name="Buscot F."/>
            <person name="Kohler A."/>
            <person name="Nagy L.G."/>
            <person name="Floudas D."/>
            <person name="Copeland A."/>
            <person name="Barry K.W."/>
            <person name="Cichocki N."/>
            <person name="Veneault-Fourrey C."/>
            <person name="LaButti K."/>
            <person name="Lindquist E.A."/>
            <person name="Lipzen A."/>
            <person name="Lundell T."/>
            <person name="Morin E."/>
            <person name="Murat C."/>
            <person name="Sun H."/>
            <person name="Tunlid A."/>
            <person name="Henrissat B."/>
            <person name="Grigoriev I.V."/>
            <person name="Hibbett D.S."/>
            <person name="Martin F."/>
            <person name="Nordberg H.P."/>
            <person name="Cantor M.N."/>
            <person name="Hua S.X."/>
        </authorList>
    </citation>
    <scope>NUCLEOTIDE SEQUENCE [LARGE SCALE GENOMIC DNA]</scope>
    <source>
        <strain evidence="2 3">F 1598</strain>
    </source>
</reference>
<dbReference type="FunFam" id="1.10.10.10:FF:000085">
    <property type="entry name" value="Vacuolar-sorting protein SNF8"/>
    <property type="match status" value="1"/>
</dbReference>
<protein>
    <recommendedName>
        <fullName evidence="4">Vacuolar-sorting protein SNF8</fullName>
    </recommendedName>
</protein>
<dbReference type="SUPFAM" id="SSF46785">
    <property type="entry name" value="Winged helix' DNA-binding domain"/>
    <property type="match status" value="2"/>
</dbReference>
<evidence type="ECO:0008006" key="4">
    <source>
        <dbReference type="Google" id="ProtNLM"/>
    </source>
</evidence>
<dbReference type="GO" id="GO:0043328">
    <property type="term" value="P:protein transport to vacuole involved in ubiquitin-dependent protein catabolic process via the multivesicular body sorting pathway"/>
    <property type="evidence" value="ECO:0007669"/>
    <property type="project" value="TreeGrafter"/>
</dbReference>
<dbReference type="InParanoid" id="A0A0C3FDJ8"/>
<accession>A0A0C3FDJ8</accession>
<dbReference type="OrthoDB" id="283883at2759"/>
<dbReference type="GO" id="GO:0000814">
    <property type="term" value="C:ESCRT II complex"/>
    <property type="evidence" value="ECO:0007669"/>
    <property type="project" value="InterPro"/>
</dbReference>
<dbReference type="AlphaFoldDB" id="A0A0C3FDJ8"/>
<dbReference type="PANTHER" id="PTHR12806:SF0">
    <property type="entry name" value="VACUOLAR-SORTING PROTEIN SNF8"/>
    <property type="match status" value="1"/>
</dbReference>
<dbReference type="PANTHER" id="PTHR12806">
    <property type="entry name" value="EAP30 SUBUNIT OF ELL COMPLEX"/>
    <property type="match status" value="1"/>
</dbReference>
<dbReference type="InterPro" id="IPR036390">
    <property type="entry name" value="WH_DNA-bd_sf"/>
</dbReference>
<comment type="similarity">
    <text evidence="1">Belongs to the SNF8 family.</text>
</comment>